<dbReference type="EMBL" id="OZ019901">
    <property type="protein sequence ID" value="CAK9237940.1"/>
    <property type="molecule type" value="Genomic_DNA"/>
</dbReference>
<evidence type="ECO:0000256" key="3">
    <source>
        <dbReference type="HAMAP-Rule" id="MF_03160"/>
    </source>
</evidence>
<dbReference type="InterPro" id="IPR029035">
    <property type="entry name" value="DHS-like_NAD/FAD-binding_dom"/>
</dbReference>
<dbReference type="PANTHER" id="PTHR11085:SF13">
    <property type="entry name" value="NAD-DEPENDENT PROTEIN DEACYLASE"/>
    <property type="match status" value="1"/>
</dbReference>
<feature type="binding site" evidence="3">
    <location>
        <begin position="263"/>
        <end position="265"/>
    </location>
    <ligand>
        <name>NAD(+)</name>
        <dbReference type="ChEBI" id="CHEBI:57540"/>
    </ligand>
</feature>
<dbReference type="PROSITE" id="PS50305">
    <property type="entry name" value="SIRTUIN"/>
    <property type="match status" value="1"/>
</dbReference>
<dbReference type="Gene3D" id="3.30.1600.10">
    <property type="entry name" value="SIR2/SIRT2 'Small Domain"/>
    <property type="match status" value="1"/>
</dbReference>
<feature type="binding site" evidence="4">
    <location>
        <position position="173"/>
    </location>
    <ligand>
        <name>Zn(2+)</name>
        <dbReference type="ChEBI" id="CHEBI:29105"/>
    </ligand>
</feature>
<dbReference type="SUPFAM" id="SSF52467">
    <property type="entry name" value="DHS-like NAD/FAD-binding domain"/>
    <property type="match status" value="1"/>
</dbReference>
<feature type="binding site" evidence="4">
    <location>
        <position position="200"/>
    </location>
    <ligand>
        <name>Zn(2+)</name>
        <dbReference type="ChEBI" id="CHEBI:29105"/>
    </ligand>
</feature>
<evidence type="ECO:0000259" key="5">
    <source>
        <dbReference type="PROSITE" id="PS50305"/>
    </source>
</evidence>
<dbReference type="InterPro" id="IPR027546">
    <property type="entry name" value="Sirtuin_class_III"/>
</dbReference>
<organism evidence="6 7">
    <name type="scientific">Sphagnum troendelagicum</name>
    <dbReference type="NCBI Taxonomy" id="128251"/>
    <lineage>
        <taxon>Eukaryota</taxon>
        <taxon>Viridiplantae</taxon>
        <taxon>Streptophyta</taxon>
        <taxon>Embryophyta</taxon>
        <taxon>Bryophyta</taxon>
        <taxon>Sphagnophytina</taxon>
        <taxon>Sphagnopsida</taxon>
        <taxon>Sphagnales</taxon>
        <taxon>Sphagnaceae</taxon>
        <taxon>Sphagnum</taxon>
    </lineage>
</organism>
<keyword evidence="7" id="KW-1185">Reference proteome</keyword>
<proteinExistence type="inferred from homology"/>
<dbReference type="HAMAP" id="MF_01121">
    <property type="entry name" value="Sirtuin_ClassIII"/>
    <property type="match status" value="1"/>
</dbReference>
<evidence type="ECO:0000256" key="4">
    <source>
        <dbReference type="PROSITE-ProRule" id="PRU00236"/>
    </source>
</evidence>
<dbReference type="CDD" id="cd01412">
    <property type="entry name" value="SIRT5_Af1_CobB"/>
    <property type="match status" value="1"/>
</dbReference>
<evidence type="ECO:0000313" key="6">
    <source>
        <dbReference type="EMBL" id="CAK9237940.1"/>
    </source>
</evidence>
<feature type="binding site" evidence="3">
    <location>
        <begin position="62"/>
        <end position="81"/>
    </location>
    <ligand>
        <name>NAD(+)</name>
        <dbReference type="ChEBI" id="CHEBI:57540"/>
    </ligand>
</feature>
<comment type="catalytic activity">
    <reaction evidence="3">
        <text>N(6)-malonyl-L-lysyl-[protein] + NAD(+) + H2O = 2''-O-malonyl-ADP-D-ribose + nicotinamide + L-lysyl-[protein]</text>
        <dbReference type="Rhea" id="RHEA:47672"/>
        <dbReference type="Rhea" id="RHEA-COMP:9752"/>
        <dbReference type="Rhea" id="RHEA-COMP:11878"/>
        <dbReference type="ChEBI" id="CHEBI:15377"/>
        <dbReference type="ChEBI" id="CHEBI:17154"/>
        <dbReference type="ChEBI" id="CHEBI:29969"/>
        <dbReference type="ChEBI" id="CHEBI:57540"/>
        <dbReference type="ChEBI" id="CHEBI:87831"/>
        <dbReference type="ChEBI" id="CHEBI:87833"/>
    </reaction>
</comment>
<gene>
    <name evidence="6" type="ORF">CSSPTR1EN2_LOCUS23954</name>
</gene>
<evidence type="ECO:0000256" key="1">
    <source>
        <dbReference type="ARBA" id="ARBA00022679"/>
    </source>
</evidence>
<feature type="binding site" evidence="3 4">
    <location>
        <position position="197"/>
    </location>
    <ligand>
        <name>Zn(2+)</name>
        <dbReference type="ChEBI" id="CHEBI:29105"/>
    </ligand>
</feature>
<dbReference type="InterPro" id="IPR003000">
    <property type="entry name" value="Sirtuin"/>
</dbReference>
<comment type="domain">
    <text evidence="3">In contrast to class I sirtuins, class III sirtuins have only weak deacetylase activity. Difference in substrate specificity is probably due to a larger hydrophobic pocket with 2 residues (Tyr-106 and Arg-109) that bind to malonylated and succinylated substrates and define the specificity.</text>
</comment>
<dbReference type="InterPro" id="IPR026590">
    <property type="entry name" value="Ssirtuin_cat_dom"/>
</dbReference>
<feature type="active site" description="Proton acceptor" evidence="3 4">
    <location>
        <position position="162"/>
    </location>
</feature>
<feature type="binding site" evidence="3">
    <location>
        <position position="106"/>
    </location>
    <ligand>
        <name>substrate</name>
    </ligand>
</feature>
<accession>A0ABP0V7K7</accession>
<keyword evidence="2 3" id="KW-0520">NAD</keyword>
<dbReference type="InterPro" id="IPR026591">
    <property type="entry name" value="Sirtuin_cat_small_dom_sf"/>
</dbReference>
<dbReference type="EC" id="2.3.1.-" evidence="3"/>
<comment type="catalytic activity">
    <reaction evidence="3">
        <text>N(6)-glutaryl-L-lysyl-[protein] + NAD(+) + H2O = 2''-O-glutaryl-ADP-D-ribose + nicotinamide + L-lysyl-[protein]</text>
        <dbReference type="Rhea" id="RHEA:47664"/>
        <dbReference type="Rhea" id="RHEA-COMP:9752"/>
        <dbReference type="Rhea" id="RHEA-COMP:11875"/>
        <dbReference type="ChEBI" id="CHEBI:15377"/>
        <dbReference type="ChEBI" id="CHEBI:17154"/>
        <dbReference type="ChEBI" id="CHEBI:29969"/>
        <dbReference type="ChEBI" id="CHEBI:57540"/>
        <dbReference type="ChEBI" id="CHEBI:87828"/>
        <dbReference type="ChEBI" id="CHEBI:87829"/>
    </reaction>
</comment>
<feature type="binding site" evidence="3">
    <location>
        <begin position="144"/>
        <end position="147"/>
    </location>
    <ligand>
        <name>NAD(+)</name>
        <dbReference type="ChEBI" id="CHEBI:57540"/>
    </ligand>
</feature>
<dbReference type="PANTHER" id="PTHR11085">
    <property type="entry name" value="NAD-DEPENDENT PROTEIN DEACYLASE SIRTUIN-5, MITOCHONDRIAL-RELATED"/>
    <property type="match status" value="1"/>
</dbReference>
<comment type="catalytic activity">
    <reaction evidence="3">
        <text>N(6)-succinyl-L-lysyl-[protein] + NAD(+) + H2O = 2''-O-succinyl-ADP-D-ribose + nicotinamide + L-lysyl-[protein]</text>
        <dbReference type="Rhea" id="RHEA:47668"/>
        <dbReference type="Rhea" id="RHEA-COMP:9752"/>
        <dbReference type="Rhea" id="RHEA-COMP:11877"/>
        <dbReference type="ChEBI" id="CHEBI:15377"/>
        <dbReference type="ChEBI" id="CHEBI:17154"/>
        <dbReference type="ChEBI" id="CHEBI:29969"/>
        <dbReference type="ChEBI" id="CHEBI:57540"/>
        <dbReference type="ChEBI" id="CHEBI:87830"/>
        <dbReference type="ChEBI" id="CHEBI:87832"/>
    </reaction>
</comment>
<dbReference type="InterPro" id="IPR050134">
    <property type="entry name" value="NAD-dep_sirtuin_deacylases"/>
</dbReference>
<feature type="binding site" evidence="3">
    <location>
        <position position="109"/>
    </location>
    <ligand>
        <name>substrate</name>
    </ligand>
</feature>
<comment type="caution">
    <text evidence="3">Lacks conserved residue(s) required for the propagation of feature annotation.</text>
</comment>
<evidence type="ECO:0000313" key="7">
    <source>
        <dbReference type="Proteomes" id="UP001497512"/>
    </source>
</evidence>
<keyword evidence="3 4" id="KW-0479">Metal-binding</keyword>
<dbReference type="Gene3D" id="3.40.50.1220">
    <property type="entry name" value="TPP-binding domain"/>
    <property type="match status" value="1"/>
</dbReference>
<evidence type="ECO:0000256" key="2">
    <source>
        <dbReference type="ARBA" id="ARBA00023027"/>
    </source>
</evidence>
<comment type="subcellular location">
    <subcellularLocation>
        <location evidence="3">Mitochondrion</location>
    </subcellularLocation>
</comment>
<feature type="binding site" evidence="3 4">
    <location>
        <position position="170"/>
    </location>
    <ligand>
        <name>Zn(2+)</name>
        <dbReference type="ChEBI" id="CHEBI:29105"/>
    </ligand>
</feature>
<sequence>MKLRRATRQDTSMRRNWAYGLALKLARVYMDRSGQRCSFAGSQLEEFTSVLEAAHKVTVLSGAGISAESGIPTFRGAGGLWRNFDATELATPYAFAANPSLVWEFYHYRRCIVAAAAPNAGHYALEALQRKCEQQGKLFTLLTQNIDGLHAKAGSSNVVELHGSMWRTRCCHCNNIQGAPEPMAKEANIPSMQLPRCKLCNGLLRPHVVWFGECLEVETMECAHNALEDCDLLLVIGTSAVVQPAAGFAPLVKAHGGAVAEFNTEDTPISDNCRFKFHGPAAVMLPAALGI</sequence>
<feature type="binding site" evidence="3">
    <location>
        <position position="281"/>
    </location>
    <ligand>
        <name>NAD(+)</name>
        <dbReference type="ChEBI" id="CHEBI:57540"/>
    </ligand>
</feature>
<feature type="binding site" evidence="3">
    <location>
        <begin position="237"/>
        <end position="239"/>
    </location>
    <ligand>
        <name>NAD(+)</name>
        <dbReference type="ChEBI" id="CHEBI:57540"/>
    </ligand>
</feature>
<comment type="function">
    <text evidence="3">NAD-dependent lysine demalonylase, desuccinylase and deglutarylase that specifically removes malonyl, succinyl and glutaryl groups on target proteins. Has weak NAD-dependent protein deacetylase activity; however this activity may not be physiologically relevant in vivo.</text>
</comment>
<keyword evidence="3 4" id="KW-0862">Zinc</keyword>
<keyword evidence="3" id="KW-0496">Mitochondrion</keyword>
<reference evidence="6" key="1">
    <citation type="submission" date="2024-02" db="EMBL/GenBank/DDBJ databases">
        <authorList>
            <consortium name="ELIXIR-Norway"/>
            <consortium name="Elixir Norway"/>
        </authorList>
    </citation>
    <scope>NUCLEOTIDE SEQUENCE</scope>
</reference>
<feature type="domain" description="Deacetylase sirtuin-type" evidence="5">
    <location>
        <begin position="37"/>
        <end position="291"/>
    </location>
</feature>
<dbReference type="NCBIfam" id="NF001753">
    <property type="entry name" value="PRK00481.1-3"/>
    <property type="match status" value="1"/>
</dbReference>
<comment type="cofactor">
    <cofactor evidence="3">
        <name>Zn(2+)</name>
        <dbReference type="ChEBI" id="CHEBI:29105"/>
    </cofactor>
    <text evidence="3">Binds 1 zinc ion per subunit.</text>
</comment>
<name>A0ABP0V7K7_9BRYO</name>
<dbReference type="Pfam" id="PF02146">
    <property type="entry name" value="SIR2"/>
    <property type="match status" value="1"/>
</dbReference>
<comment type="similarity">
    <text evidence="3">Belongs to the sirtuin family. Class III subfamily.</text>
</comment>
<keyword evidence="1 3" id="KW-0808">Transferase</keyword>
<dbReference type="Proteomes" id="UP001497512">
    <property type="component" value="Chromosome 9"/>
</dbReference>
<protein>
    <recommendedName>
        <fullName evidence="3">NAD-dependent protein deacylase</fullName>
        <ecNumber evidence="3">2.3.1.-</ecNumber>
    </recommendedName>
    <alternativeName>
        <fullName evidence="3">Regulatory protein SIR2 homolog 5</fullName>
    </alternativeName>
</protein>